<dbReference type="RefSeq" id="XP_003057409.1">
    <property type="nucleotide sequence ID" value="XM_003057363.1"/>
</dbReference>
<evidence type="ECO:0000259" key="4">
    <source>
        <dbReference type="Pfam" id="PF01156"/>
    </source>
</evidence>
<keyword evidence="3" id="KW-0326">Glycosidase</keyword>
<dbReference type="Proteomes" id="UP000001876">
    <property type="component" value="Unassembled WGS sequence"/>
</dbReference>
<feature type="domain" description="Inosine/uridine-preferring nucleoside hydrolase" evidence="4">
    <location>
        <begin position="3"/>
        <end position="313"/>
    </location>
</feature>
<evidence type="ECO:0000256" key="3">
    <source>
        <dbReference type="ARBA" id="ARBA00023295"/>
    </source>
</evidence>
<sequence>MKVIIDTDPGIDDSWALLLAIRSPEVQILGVTTLYGNVTTKMATKNALYLLELFGRPDVPVVQGSETSLTGEPQNHIADFVHGDDGFGNTRRSNPRGTAVPGKTAAEFIVETVNAHDPREVTVIALASATNVAMAMRLDPGMAKRGLRVVHLGGAFRVNGNVNPAAEANVFCDPEAADELYGSGADVTVIGLDVTERLFLTRADLDAMRTTNDESTNFLRDISEFYVQFHERAVEPSFSGMFMHDPAAVLLAFRPDLFTIERGAVRVECEKGALCRGQTVFDEGVKRWTFANAWTEEGRGRVGVAVDVDAKGVMDVFRARYEIGGGGKARTRMVVAGVLGVVRKVGSVLRGIVPRDILSNSKREK</sequence>
<dbReference type="InterPro" id="IPR001910">
    <property type="entry name" value="Inosine/uridine_hydrolase_dom"/>
</dbReference>
<dbReference type="Pfam" id="PF01156">
    <property type="entry name" value="IU_nuc_hydro"/>
    <property type="match status" value="1"/>
</dbReference>
<dbReference type="GO" id="GO:0006152">
    <property type="term" value="P:purine nucleoside catabolic process"/>
    <property type="evidence" value="ECO:0007669"/>
    <property type="project" value="TreeGrafter"/>
</dbReference>
<dbReference type="AlphaFoldDB" id="C1MMH4"/>
<dbReference type="CDD" id="cd02650">
    <property type="entry name" value="nuc_hydro_CaPnhB"/>
    <property type="match status" value="1"/>
</dbReference>
<gene>
    <name evidence="5" type="ORF">MICPUCDRAFT_15593</name>
</gene>
<dbReference type="PANTHER" id="PTHR12304">
    <property type="entry name" value="INOSINE-URIDINE PREFERRING NUCLEOSIDE HYDROLASE"/>
    <property type="match status" value="1"/>
</dbReference>
<dbReference type="STRING" id="564608.C1MMH4"/>
<dbReference type="eggNOG" id="KOG2938">
    <property type="taxonomic scope" value="Eukaryota"/>
</dbReference>
<evidence type="ECO:0000313" key="5">
    <source>
        <dbReference type="EMBL" id="EEH59054.1"/>
    </source>
</evidence>
<protein>
    <submittedName>
        <fullName evidence="5">Predicted protein</fullName>
    </submittedName>
</protein>
<accession>C1MMH4</accession>
<dbReference type="GO" id="GO:0008477">
    <property type="term" value="F:purine nucleosidase activity"/>
    <property type="evidence" value="ECO:0007669"/>
    <property type="project" value="TreeGrafter"/>
</dbReference>
<evidence type="ECO:0000313" key="6">
    <source>
        <dbReference type="Proteomes" id="UP000001876"/>
    </source>
</evidence>
<evidence type="ECO:0000256" key="2">
    <source>
        <dbReference type="ARBA" id="ARBA00022801"/>
    </source>
</evidence>
<dbReference type="OMA" id="YAHETHG"/>
<dbReference type="SUPFAM" id="SSF53590">
    <property type="entry name" value="Nucleoside hydrolase"/>
    <property type="match status" value="1"/>
</dbReference>
<dbReference type="KEGG" id="mpp:MICPUCDRAFT_15593"/>
<dbReference type="GO" id="GO:0005829">
    <property type="term" value="C:cytosol"/>
    <property type="evidence" value="ECO:0007669"/>
    <property type="project" value="TreeGrafter"/>
</dbReference>
<comment type="similarity">
    <text evidence="1">Belongs to the IUNH family.</text>
</comment>
<proteinExistence type="inferred from homology"/>
<dbReference type="Gene3D" id="3.90.245.10">
    <property type="entry name" value="Ribonucleoside hydrolase-like"/>
    <property type="match status" value="1"/>
</dbReference>
<evidence type="ECO:0000256" key="1">
    <source>
        <dbReference type="ARBA" id="ARBA00009176"/>
    </source>
</evidence>
<name>C1MMH4_MICPC</name>
<dbReference type="EMBL" id="GG663737">
    <property type="protein sequence ID" value="EEH59054.1"/>
    <property type="molecule type" value="Genomic_DNA"/>
</dbReference>
<organism evidence="6">
    <name type="scientific">Micromonas pusilla (strain CCMP1545)</name>
    <name type="common">Picoplanktonic green alga</name>
    <dbReference type="NCBI Taxonomy" id="564608"/>
    <lineage>
        <taxon>Eukaryota</taxon>
        <taxon>Viridiplantae</taxon>
        <taxon>Chlorophyta</taxon>
        <taxon>Mamiellophyceae</taxon>
        <taxon>Mamiellales</taxon>
        <taxon>Mamiellaceae</taxon>
        <taxon>Micromonas</taxon>
    </lineage>
</organism>
<dbReference type="GeneID" id="9682848"/>
<keyword evidence="2" id="KW-0378">Hydrolase</keyword>
<keyword evidence="6" id="KW-1185">Reference proteome</keyword>
<dbReference type="PANTHER" id="PTHR12304:SF4">
    <property type="entry name" value="URIDINE NUCLEOSIDASE"/>
    <property type="match status" value="1"/>
</dbReference>
<dbReference type="InterPro" id="IPR023186">
    <property type="entry name" value="IUNH"/>
</dbReference>
<dbReference type="InterPro" id="IPR036452">
    <property type="entry name" value="Ribo_hydro-like"/>
</dbReference>
<dbReference type="OrthoDB" id="432381at2759"/>
<reference evidence="5 6" key="1">
    <citation type="journal article" date="2009" name="Science">
        <title>Green evolution and dynamic adaptations revealed by genomes of the marine picoeukaryotes Micromonas.</title>
        <authorList>
            <person name="Worden A.Z."/>
            <person name="Lee J.H."/>
            <person name="Mock T."/>
            <person name="Rouze P."/>
            <person name="Simmons M.P."/>
            <person name="Aerts A.L."/>
            <person name="Allen A.E."/>
            <person name="Cuvelier M.L."/>
            <person name="Derelle E."/>
            <person name="Everett M.V."/>
            <person name="Foulon E."/>
            <person name="Grimwood J."/>
            <person name="Gundlach H."/>
            <person name="Henrissat B."/>
            <person name="Napoli C."/>
            <person name="McDonald S.M."/>
            <person name="Parker M.S."/>
            <person name="Rombauts S."/>
            <person name="Salamov A."/>
            <person name="Von Dassow P."/>
            <person name="Badger J.H."/>
            <person name="Coutinho P.M."/>
            <person name="Demir E."/>
            <person name="Dubchak I."/>
            <person name="Gentemann C."/>
            <person name="Eikrem W."/>
            <person name="Gready J.E."/>
            <person name="John U."/>
            <person name="Lanier W."/>
            <person name="Lindquist E.A."/>
            <person name="Lucas S."/>
            <person name="Mayer K.F."/>
            <person name="Moreau H."/>
            <person name="Not F."/>
            <person name="Otillar R."/>
            <person name="Panaud O."/>
            <person name="Pangilinan J."/>
            <person name="Paulsen I."/>
            <person name="Piegu B."/>
            <person name="Poliakov A."/>
            <person name="Robbens S."/>
            <person name="Schmutz J."/>
            <person name="Toulza E."/>
            <person name="Wyss T."/>
            <person name="Zelensky A."/>
            <person name="Zhou K."/>
            <person name="Armbrust E.V."/>
            <person name="Bhattacharya D."/>
            <person name="Goodenough U.W."/>
            <person name="Van de Peer Y."/>
            <person name="Grigoriev I.V."/>
        </authorList>
    </citation>
    <scope>NUCLEOTIDE SEQUENCE [LARGE SCALE GENOMIC DNA]</scope>
    <source>
        <strain evidence="5 6">CCMP1545</strain>
    </source>
</reference>